<evidence type="ECO:0000313" key="3">
    <source>
        <dbReference type="Proteomes" id="UP000076268"/>
    </source>
</evidence>
<accession>A0A154BQD7</accession>
<dbReference type="Proteomes" id="UP000076268">
    <property type="component" value="Unassembled WGS sequence"/>
</dbReference>
<name>A0A154BQD7_ANASB</name>
<dbReference type="OrthoDB" id="1954071at2"/>
<feature type="chain" id="PRO_5038477521" description="DUF3298 domain-containing protein" evidence="1">
    <location>
        <begin position="23"/>
        <end position="371"/>
    </location>
</feature>
<feature type="signal peptide" evidence="1">
    <location>
        <begin position="1"/>
        <end position="22"/>
    </location>
</feature>
<evidence type="ECO:0000256" key="1">
    <source>
        <dbReference type="SAM" id="SignalP"/>
    </source>
</evidence>
<evidence type="ECO:0008006" key="4">
    <source>
        <dbReference type="Google" id="ProtNLM"/>
    </source>
</evidence>
<protein>
    <recommendedName>
        <fullName evidence="4">DUF3298 domain-containing protein</fullName>
    </recommendedName>
</protein>
<gene>
    <name evidence="2" type="ORF">AXX12_06725</name>
</gene>
<dbReference type="STRING" id="1794912.AXX12_06725"/>
<dbReference type="PROSITE" id="PS51257">
    <property type="entry name" value="PROKAR_LIPOPROTEIN"/>
    <property type="match status" value="1"/>
</dbReference>
<reference evidence="2 3" key="1">
    <citation type="submission" date="2016-02" db="EMBL/GenBank/DDBJ databases">
        <title>Anaerosporomusa subterraneum gen. nov., sp. nov., a spore-forming obligate anaerobe isolated from saprolite.</title>
        <authorList>
            <person name="Choi J.K."/>
            <person name="Shah M."/>
            <person name="Yee N."/>
        </authorList>
    </citation>
    <scope>NUCLEOTIDE SEQUENCE [LARGE SCALE GENOMIC DNA]</scope>
    <source>
        <strain evidence="2 3">RU4</strain>
    </source>
</reference>
<keyword evidence="3" id="KW-1185">Reference proteome</keyword>
<dbReference type="AlphaFoldDB" id="A0A154BQD7"/>
<keyword evidence="1" id="KW-0732">Signal</keyword>
<proteinExistence type="predicted"/>
<sequence length="371" mass="40297">MNKSRIMLITTLIIASVLLLSACTKATSDSKAEVVAGALNSSYLIGKESITLVNGVFEKPAAPGSAAVNKTQVWDQPVIGDLNADGKEDAAVCLVNSPGGSGTFYYIAAAIKDANTKSYKGTNAVLLGDRIQLSKISIENSVITVVYNARKPGEPMAVAPTVTVSRRFLVDNGLVKEIIDESATNKTSYNLIRTAHKNSSNVNFPQLSGFKGQMLMDYMNQSLRKVADKYVGKDEYTDVKIDYTVTRQDDAALSVVFKGTAVMKNIGNIKIMESINLDVGQSSNEIKYDNLIKNTDEAKLNLKNSLKQAAEQKGIKGGFQAEGVRIYFTNTDIVFFYMPPDDSAKEFVELSIPKVEIEPYLNNDFGPKPAS</sequence>
<comment type="caution">
    <text evidence="2">The sequence shown here is derived from an EMBL/GenBank/DDBJ whole genome shotgun (WGS) entry which is preliminary data.</text>
</comment>
<evidence type="ECO:0000313" key="2">
    <source>
        <dbReference type="EMBL" id="KYZ76131.1"/>
    </source>
</evidence>
<organism evidence="2 3">
    <name type="scientific">Anaerosporomusa subterranea</name>
    <dbReference type="NCBI Taxonomy" id="1794912"/>
    <lineage>
        <taxon>Bacteria</taxon>
        <taxon>Bacillati</taxon>
        <taxon>Bacillota</taxon>
        <taxon>Negativicutes</taxon>
        <taxon>Acetonemataceae</taxon>
        <taxon>Anaerosporomusa</taxon>
    </lineage>
</organism>
<dbReference type="EMBL" id="LSGP01000017">
    <property type="protein sequence ID" value="KYZ76131.1"/>
    <property type="molecule type" value="Genomic_DNA"/>
</dbReference>
<dbReference type="RefSeq" id="WP_066241035.1">
    <property type="nucleotide sequence ID" value="NZ_LSGP01000017.1"/>
</dbReference>